<dbReference type="AlphaFoldDB" id="A0A8X6YQ15"/>
<comment type="caution">
    <text evidence="1">The sequence shown here is derived from an EMBL/GenBank/DDBJ whole genome shotgun (WGS) entry which is preliminary data.</text>
</comment>
<accession>A0A8X6YQ15</accession>
<dbReference type="EMBL" id="BMAV01021027">
    <property type="protein sequence ID" value="GFY74926.1"/>
    <property type="molecule type" value="Genomic_DNA"/>
</dbReference>
<dbReference type="Gene3D" id="1.20.5.340">
    <property type="match status" value="1"/>
</dbReference>
<reference evidence="1" key="1">
    <citation type="submission" date="2020-08" db="EMBL/GenBank/DDBJ databases">
        <title>Multicomponent nature underlies the extraordinary mechanical properties of spider dragline silk.</title>
        <authorList>
            <person name="Kono N."/>
            <person name="Nakamura H."/>
            <person name="Mori M."/>
            <person name="Yoshida Y."/>
            <person name="Ohtoshi R."/>
            <person name="Malay A.D."/>
            <person name="Moran D.A.P."/>
            <person name="Tomita M."/>
            <person name="Numata K."/>
            <person name="Arakawa K."/>
        </authorList>
    </citation>
    <scope>NUCLEOTIDE SEQUENCE</scope>
</reference>
<sequence>MPFPKWSVEPVFLCRRPLPPDKSEPCNFCPFTNTVMVNCLRQLASVAKIADKIFEEIGCECRLLAERSERLQEKVNACEKFVSQLNARAVKVRKYHFVFRVTVCL</sequence>
<name>A0A8X6YQ15_9ARAC</name>
<organism evidence="1 2">
    <name type="scientific">Trichonephila inaurata madagascariensis</name>
    <dbReference type="NCBI Taxonomy" id="2747483"/>
    <lineage>
        <taxon>Eukaryota</taxon>
        <taxon>Metazoa</taxon>
        <taxon>Ecdysozoa</taxon>
        <taxon>Arthropoda</taxon>
        <taxon>Chelicerata</taxon>
        <taxon>Arachnida</taxon>
        <taxon>Araneae</taxon>
        <taxon>Araneomorphae</taxon>
        <taxon>Entelegynae</taxon>
        <taxon>Araneoidea</taxon>
        <taxon>Nephilidae</taxon>
        <taxon>Trichonephila</taxon>
        <taxon>Trichonephila inaurata</taxon>
    </lineage>
</organism>
<dbReference type="OrthoDB" id="1060785at2759"/>
<dbReference type="Proteomes" id="UP000886998">
    <property type="component" value="Unassembled WGS sequence"/>
</dbReference>
<keyword evidence="2" id="KW-1185">Reference proteome</keyword>
<evidence type="ECO:0000313" key="1">
    <source>
        <dbReference type="EMBL" id="GFY74926.1"/>
    </source>
</evidence>
<proteinExistence type="predicted"/>
<evidence type="ECO:0000313" key="2">
    <source>
        <dbReference type="Proteomes" id="UP000886998"/>
    </source>
</evidence>
<gene>
    <name evidence="1" type="ORF">TNIN_139531</name>
</gene>
<protein>
    <submittedName>
        <fullName evidence="1">Uncharacterized protein</fullName>
    </submittedName>
</protein>